<name>A0A9N7YGV3_PLEPL</name>
<evidence type="ECO:0000313" key="2">
    <source>
        <dbReference type="EMBL" id="CAB1430995.1"/>
    </source>
</evidence>
<protein>
    <submittedName>
        <fullName evidence="2">Uncharacterized protein</fullName>
    </submittedName>
</protein>
<proteinExistence type="predicted"/>
<dbReference type="AlphaFoldDB" id="A0A9N7YGV3"/>
<dbReference type="EMBL" id="CADEAL010001296">
    <property type="protein sequence ID" value="CAB1430995.1"/>
    <property type="molecule type" value="Genomic_DNA"/>
</dbReference>
<gene>
    <name evidence="2" type="ORF">PLEPLA_LOCUS18991</name>
</gene>
<accession>A0A9N7YGV3</accession>
<comment type="caution">
    <text evidence="2">The sequence shown here is derived from an EMBL/GenBank/DDBJ whole genome shotgun (WGS) entry which is preliminary data.</text>
</comment>
<dbReference type="Proteomes" id="UP001153269">
    <property type="component" value="Unassembled WGS sequence"/>
</dbReference>
<evidence type="ECO:0000256" key="1">
    <source>
        <dbReference type="SAM" id="MobiDB-lite"/>
    </source>
</evidence>
<evidence type="ECO:0000313" key="3">
    <source>
        <dbReference type="Proteomes" id="UP001153269"/>
    </source>
</evidence>
<reference evidence="2" key="1">
    <citation type="submission" date="2020-03" db="EMBL/GenBank/DDBJ databases">
        <authorList>
            <person name="Weist P."/>
        </authorList>
    </citation>
    <scope>NUCLEOTIDE SEQUENCE</scope>
</reference>
<sequence>MRNRSHLVQFSVKLNIRCERFLRLEEEFWVWTKLNLVLLVCNVGPGGGEFSAQSSWMILDLLNARQLEGRSCGTREEDNSSSLPLTAQPGWIRQGATSRPNPPAARCGTFTVQPPLQGFMMCIEKGPVHKCDWFCPQLQSRDLLESGAAEELEELDRAR</sequence>
<organism evidence="2 3">
    <name type="scientific">Pleuronectes platessa</name>
    <name type="common">European plaice</name>
    <dbReference type="NCBI Taxonomy" id="8262"/>
    <lineage>
        <taxon>Eukaryota</taxon>
        <taxon>Metazoa</taxon>
        <taxon>Chordata</taxon>
        <taxon>Craniata</taxon>
        <taxon>Vertebrata</taxon>
        <taxon>Euteleostomi</taxon>
        <taxon>Actinopterygii</taxon>
        <taxon>Neopterygii</taxon>
        <taxon>Teleostei</taxon>
        <taxon>Neoteleostei</taxon>
        <taxon>Acanthomorphata</taxon>
        <taxon>Carangaria</taxon>
        <taxon>Pleuronectiformes</taxon>
        <taxon>Pleuronectoidei</taxon>
        <taxon>Pleuronectidae</taxon>
        <taxon>Pleuronectes</taxon>
    </lineage>
</organism>
<keyword evidence="3" id="KW-1185">Reference proteome</keyword>
<feature type="region of interest" description="Disordered" evidence="1">
    <location>
        <begin position="72"/>
        <end position="105"/>
    </location>
</feature>